<dbReference type="Proteomes" id="UP000281553">
    <property type="component" value="Unassembled WGS sequence"/>
</dbReference>
<dbReference type="SUPFAM" id="SSF52087">
    <property type="entry name" value="CRAL/TRIO domain"/>
    <property type="match status" value="1"/>
</dbReference>
<dbReference type="InterPro" id="IPR036865">
    <property type="entry name" value="CRAL-TRIO_dom_sf"/>
</dbReference>
<dbReference type="OrthoDB" id="1434354at2759"/>
<dbReference type="EMBL" id="UYRU01112571">
    <property type="protein sequence ID" value="VDN44674.1"/>
    <property type="molecule type" value="Genomic_DNA"/>
</dbReference>
<protein>
    <recommendedName>
        <fullName evidence="3">CRAL-TRIO domain-containing protein</fullName>
    </recommendedName>
</protein>
<dbReference type="Gene3D" id="2.60.120.680">
    <property type="entry name" value="GOLD domain"/>
    <property type="match status" value="1"/>
</dbReference>
<dbReference type="PANTHER" id="PTHR23324:SF83">
    <property type="entry name" value="SEC14-LIKE PROTEIN 2"/>
    <property type="match status" value="1"/>
</dbReference>
<dbReference type="Gene3D" id="3.40.525.10">
    <property type="entry name" value="CRAL-TRIO lipid binding domain"/>
    <property type="match status" value="1"/>
</dbReference>
<dbReference type="SUPFAM" id="SSF101576">
    <property type="entry name" value="Supernatant protein factor (SPF), C-terminal domain"/>
    <property type="match status" value="1"/>
</dbReference>
<organism evidence="1 2">
    <name type="scientific">Dibothriocephalus latus</name>
    <name type="common">Fish tapeworm</name>
    <name type="synonym">Diphyllobothrium latum</name>
    <dbReference type="NCBI Taxonomy" id="60516"/>
    <lineage>
        <taxon>Eukaryota</taxon>
        <taxon>Metazoa</taxon>
        <taxon>Spiralia</taxon>
        <taxon>Lophotrochozoa</taxon>
        <taxon>Platyhelminthes</taxon>
        <taxon>Cestoda</taxon>
        <taxon>Eucestoda</taxon>
        <taxon>Diphyllobothriidea</taxon>
        <taxon>Diphyllobothriidae</taxon>
        <taxon>Dibothriocephalus</taxon>
    </lineage>
</organism>
<evidence type="ECO:0008006" key="3">
    <source>
        <dbReference type="Google" id="ProtNLM"/>
    </source>
</evidence>
<proteinExistence type="predicted"/>
<name>A0A3P7NNG6_DIBLA</name>
<dbReference type="AlphaFoldDB" id="A0A3P7NNG6"/>
<feature type="non-terminal residue" evidence="1">
    <location>
        <position position="130"/>
    </location>
</feature>
<sequence>MLKLIDADNLPMFYGGTMTDLNGDPKCSSRICWGGTVPESCYLPQPARQADGSPLEADLDDSYVLVPIGRGGKEYLFVGEARPGDLLCWEFFTESNDIAFSLWVNPAQNGTTCLPRAEVVPDTEESAAAS</sequence>
<evidence type="ECO:0000313" key="1">
    <source>
        <dbReference type="EMBL" id="VDN44674.1"/>
    </source>
</evidence>
<gene>
    <name evidence="1" type="ORF">DILT_LOCUS19401</name>
</gene>
<evidence type="ECO:0000313" key="2">
    <source>
        <dbReference type="Proteomes" id="UP000281553"/>
    </source>
</evidence>
<accession>A0A3P7NNG6</accession>
<keyword evidence="2" id="KW-1185">Reference proteome</keyword>
<dbReference type="PANTHER" id="PTHR23324">
    <property type="entry name" value="SEC14 RELATED PROTEIN"/>
    <property type="match status" value="1"/>
</dbReference>
<dbReference type="GO" id="GO:0005737">
    <property type="term" value="C:cytoplasm"/>
    <property type="evidence" value="ECO:0007669"/>
    <property type="project" value="TreeGrafter"/>
</dbReference>
<dbReference type="InterPro" id="IPR051064">
    <property type="entry name" value="SEC14/CRAL-TRIO_domain"/>
</dbReference>
<reference evidence="1 2" key="1">
    <citation type="submission" date="2018-11" db="EMBL/GenBank/DDBJ databases">
        <authorList>
            <consortium name="Pathogen Informatics"/>
        </authorList>
    </citation>
    <scope>NUCLEOTIDE SEQUENCE [LARGE SCALE GENOMIC DNA]</scope>
</reference>
<dbReference type="InterPro" id="IPR036598">
    <property type="entry name" value="GOLD_dom_sf"/>
</dbReference>